<dbReference type="SMART" id="SM00091">
    <property type="entry name" value="PAS"/>
    <property type="match status" value="2"/>
</dbReference>
<keyword evidence="8" id="KW-0418">Kinase</keyword>
<dbReference type="InterPro" id="IPR001610">
    <property type="entry name" value="PAC"/>
</dbReference>
<gene>
    <name evidence="18" type="ORF">SAMN04489707_100961</name>
</gene>
<keyword evidence="9" id="KW-0067">ATP-binding</keyword>
<dbReference type="InterPro" id="IPR043128">
    <property type="entry name" value="Rev_trsase/Diguanyl_cyclase"/>
</dbReference>
<dbReference type="GO" id="GO:0052621">
    <property type="term" value="F:diguanylate cyclase activity"/>
    <property type="evidence" value="ECO:0007669"/>
    <property type="project" value="UniProtKB-EC"/>
</dbReference>
<dbReference type="OrthoDB" id="9813903at2"/>
<dbReference type="NCBIfam" id="TIGR00254">
    <property type="entry name" value="GGDEF"/>
    <property type="match status" value="1"/>
</dbReference>
<evidence type="ECO:0000256" key="10">
    <source>
        <dbReference type="ARBA" id="ARBA00022989"/>
    </source>
</evidence>
<keyword evidence="10 14" id="KW-1133">Transmembrane helix</keyword>
<dbReference type="SMART" id="SM00086">
    <property type="entry name" value="PAC"/>
    <property type="match status" value="2"/>
</dbReference>
<evidence type="ECO:0000256" key="5">
    <source>
        <dbReference type="ARBA" id="ARBA00022679"/>
    </source>
</evidence>
<evidence type="ECO:0000259" key="15">
    <source>
        <dbReference type="PROSITE" id="PS50112"/>
    </source>
</evidence>
<dbReference type="SMART" id="SM00267">
    <property type="entry name" value="GGDEF"/>
    <property type="match status" value="1"/>
</dbReference>
<dbReference type="GO" id="GO:0005886">
    <property type="term" value="C:plasma membrane"/>
    <property type="evidence" value="ECO:0007669"/>
    <property type="project" value="UniProtKB-SubCell"/>
</dbReference>
<evidence type="ECO:0000256" key="13">
    <source>
        <dbReference type="ARBA" id="ARBA00034247"/>
    </source>
</evidence>
<dbReference type="Pfam" id="PF08447">
    <property type="entry name" value="PAS_3"/>
    <property type="match status" value="1"/>
</dbReference>
<dbReference type="Proteomes" id="UP000183656">
    <property type="component" value="Unassembled WGS sequence"/>
</dbReference>
<evidence type="ECO:0000256" key="11">
    <source>
        <dbReference type="ARBA" id="ARBA00023012"/>
    </source>
</evidence>
<dbReference type="CDD" id="cd01949">
    <property type="entry name" value="GGDEF"/>
    <property type="match status" value="1"/>
</dbReference>
<dbReference type="InterPro" id="IPR013655">
    <property type="entry name" value="PAS_fold_3"/>
</dbReference>
<dbReference type="AlphaFoldDB" id="A0A1I7H9M1"/>
<dbReference type="InterPro" id="IPR033479">
    <property type="entry name" value="dCache_1"/>
</dbReference>
<evidence type="ECO:0000256" key="1">
    <source>
        <dbReference type="ARBA" id="ARBA00004651"/>
    </source>
</evidence>
<dbReference type="PROSITE" id="PS50887">
    <property type="entry name" value="GGDEF"/>
    <property type="match status" value="1"/>
</dbReference>
<dbReference type="GO" id="GO:1902201">
    <property type="term" value="P:negative regulation of bacterial-type flagellum-dependent cell motility"/>
    <property type="evidence" value="ECO:0007669"/>
    <property type="project" value="TreeGrafter"/>
</dbReference>
<dbReference type="InterPro" id="IPR035965">
    <property type="entry name" value="PAS-like_dom_sf"/>
</dbReference>
<evidence type="ECO:0000256" key="3">
    <source>
        <dbReference type="ARBA" id="ARBA00022475"/>
    </source>
</evidence>
<feature type="transmembrane region" description="Helical" evidence="14">
    <location>
        <begin position="282"/>
        <end position="304"/>
    </location>
</feature>
<organism evidence="18 19">
    <name type="scientific">Paenacidovorax caeni</name>
    <dbReference type="NCBI Taxonomy" id="343013"/>
    <lineage>
        <taxon>Bacteria</taxon>
        <taxon>Pseudomonadati</taxon>
        <taxon>Pseudomonadota</taxon>
        <taxon>Betaproteobacteria</taxon>
        <taxon>Burkholderiales</taxon>
        <taxon>Comamonadaceae</taxon>
        <taxon>Paenacidovorax</taxon>
    </lineage>
</organism>
<reference evidence="18 19" key="1">
    <citation type="submission" date="2016-10" db="EMBL/GenBank/DDBJ databases">
        <authorList>
            <person name="de Groot N.N."/>
        </authorList>
    </citation>
    <scope>NUCLEOTIDE SEQUENCE [LARGE SCALE GENOMIC DNA]</scope>
    <source>
        <strain evidence="18 19">R-24608</strain>
    </source>
</reference>
<evidence type="ECO:0000256" key="7">
    <source>
        <dbReference type="ARBA" id="ARBA00022741"/>
    </source>
</evidence>
<evidence type="ECO:0000256" key="6">
    <source>
        <dbReference type="ARBA" id="ARBA00022692"/>
    </source>
</evidence>
<accession>A0A1I7H9M1</accession>
<evidence type="ECO:0000256" key="8">
    <source>
        <dbReference type="ARBA" id="ARBA00022777"/>
    </source>
</evidence>
<dbReference type="PANTHER" id="PTHR45138:SF9">
    <property type="entry name" value="DIGUANYLATE CYCLASE DGCM-RELATED"/>
    <property type="match status" value="1"/>
</dbReference>
<evidence type="ECO:0000256" key="4">
    <source>
        <dbReference type="ARBA" id="ARBA00022553"/>
    </source>
</evidence>
<feature type="domain" description="PAS" evidence="15">
    <location>
        <begin position="317"/>
        <end position="389"/>
    </location>
</feature>
<dbReference type="InterPro" id="IPR050469">
    <property type="entry name" value="Diguanylate_Cyclase"/>
</dbReference>
<evidence type="ECO:0000256" key="14">
    <source>
        <dbReference type="SAM" id="Phobius"/>
    </source>
</evidence>
<keyword evidence="7" id="KW-0547">Nucleotide-binding</keyword>
<keyword evidence="5" id="KW-0808">Transferase</keyword>
<keyword evidence="19" id="KW-1185">Reference proteome</keyword>
<dbReference type="GO" id="GO:0016301">
    <property type="term" value="F:kinase activity"/>
    <property type="evidence" value="ECO:0007669"/>
    <property type="project" value="UniProtKB-KW"/>
</dbReference>
<evidence type="ECO:0000256" key="9">
    <source>
        <dbReference type="ARBA" id="ARBA00022840"/>
    </source>
</evidence>
<dbReference type="GO" id="GO:0043709">
    <property type="term" value="P:cell adhesion involved in single-species biofilm formation"/>
    <property type="evidence" value="ECO:0007669"/>
    <property type="project" value="TreeGrafter"/>
</dbReference>
<dbReference type="InterPro" id="IPR000700">
    <property type="entry name" value="PAS-assoc_C"/>
</dbReference>
<keyword evidence="3" id="KW-1003">Cell membrane</keyword>
<dbReference type="SUPFAM" id="SSF55073">
    <property type="entry name" value="Nucleotide cyclase"/>
    <property type="match status" value="1"/>
</dbReference>
<dbReference type="PROSITE" id="PS50113">
    <property type="entry name" value="PAC"/>
    <property type="match status" value="1"/>
</dbReference>
<feature type="domain" description="PAC" evidence="16">
    <location>
        <begin position="393"/>
        <end position="446"/>
    </location>
</feature>
<dbReference type="FunFam" id="3.30.70.270:FF:000001">
    <property type="entry name" value="Diguanylate cyclase domain protein"/>
    <property type="match status" value="1"/>
</dbReference>
<evidence type="ECO:0000256" key="12">
    <source>
        <dbReference type="ARBA" id="ARBA00023136"/>
    </source>
</evidence>
<protein>
    <recommendedName>
        <fullName evidence="2">diguanylate cyclase</fullName>
        <ecNumber evidence="2">2.7.7.65</ecNumber>
    </recommendedName>
</protein>
<proteinExistence type="predicted"/>
<keyword evidence="11" id="KW-0902">Two-component regulatory system</keyword>
<dbReference type="PANTHER" id="PTHR45138">
    <property type="entry name" value="REGULATORY COMPONENTS OF SENSORY TRANSDUCTION SYSTEM"/>
    <property type="match status" value="1"/>
</dbReference>
<sequence>MRRAWFALALGWLALGVLLAVGLYLEREEIEARERQRLAHQARTIEINLGRQLDAVNHVLTTLARDLQGLPEVNPVWLHERLTAFNDAMTGVRTLVWIDAEGTVRAASRPELVGRNFAERAYFQAARAALATGNLVVSPPFRTDLGVWAITLARPVPDATGAFAGVVTATLDPEEFADLLDSVRYAPDMLAGLVHGDGLRFLVRAEQPEPAGADLAQPGTVFMQHRASGQAAGVYRGVTQPGGVQRLVALHTIQPPDLRMDKALVAAAGRDWQAIFAGWRSVALGLGAAWVLLGLAAAAALHLLQRWRVEAWQHAQALAAQEAALQATNQGVWDWDVASGHVYFSPVWHAMLGYANDALEGRLDAWMSRLHAEDAVGARAALQRHLDGAAPFYDSTHRVRCKDGSYRWLHDRGRAIAHDAQGRPVRVIGTSSDVTEATQQALKLRETERVLRHLMNDMPIGLCMVDEAHRIYFRNRRFLEDFGHTEAETPTLHEWTLRAYPEDDYRRVVGRTWKQAMALAAHGGGEIPARDYRIVAHDGTLRTMAIGGLVFGQHFLATFVDRTEQQAQSEALRKLAYIDGLTGLANRRHFDTTLQAEWRRCRRSGKPLALVMLDIDHFKRYNDRYGHPQGDETLKAVATALRTGLARPHDLVARYGGEEFVCLLPECNLAGAYHKAQALCRAVQALGLEHKASSVADVVTISAGVACQVPDGESTPEALLAQADAHLYRAKQAGRNRADDGTDVLS</sequence>
<dbReference type="InterPro" id="IPR029151">
    <property type="entry name" value="Sensor-like_sf"/>
</dbReference>
<keyword evidence="6 14" id="KW-0812">Transmembrane</keyword>
<feature type="domain" description="GGDEF" evidence="17">
    <location>
        <begin position="606"/>
        <end position="743"/>
    </location>
</feature>
<dbReference type="CDD" id="cd12915">
    <property type="entry name" value="PDC2_DGC_like"/>
    <property type="match status" value="1"/>
</dbReference>
<dbReference type="InterPro" id="IPR000160">
    <property type="entry name" value="GGDEF_dom"/>
</dbReference>
<dbReference type="EC" id="2.7.7.65" evidence="2"/>
<dbReference type="InterPro" id="IPR000014">
    <property type="entry name" value="PAS"/>
</dbReference>
<name>A0A1I7H9M1_9BURK</name>
<dbReference type="GO" id="GO:0000160">
    <property type="term" value="P:phosphorelay signal transduction system"/>
    <property type="evidence" value="ECO:0007669"/>
    <property type="project" value="UniProtKB-KW"/>
</dbReference>
<dbReference type="Gene3D" id="3.30.70.270">
    <property type="match status" value="1"/>
</dbReference>
<dbReference type="CDD" id="cd12914">
    <property type="entry name" value="PDC1_DGC_like"/>
    <property type="match status" value="1"/>
</dbReference>
<evidence type="ECO:0000259" key="16">
    <source>
        <dbReference type="PROSITE" id="PS50113"/>
    </source>
</evidence>
<keyword evidence="12 14" id="KW-0472">Membrane</keyword>
<dbReference type="Pfam" id="PF00990">
    <property type="entry name" value="GGDEF"/>
    <property type="match status" value="1"/>
</dbReference>
<dbReference type="CDD" id="cd00130">
    <property type="entry name" value="PAS"/>
    <property type="match status" value="1"/>
</dbReference>
<dbReference type="SUPFAM" id="SSF103190">
    <property type="entry name" value="Sensory domain-like"/>
    <property type="match status" value="1"/>
</dbReference>
<evidence type="ECO:0000313" key="19">
    <source>
        <dbReference type="Proteomes" id="UP000183656"/>
    </source>
</evidence>
<comment type="catalytic activity">
    <reaction evidence="13">
        <text>2 GTP = 3',3'-c-di-GMP + 2 diphosphate</text>
        <dbReference type="Rhea" id="RHEA:24898"/>
        <dbReference type="ChEBI" id="CHEBI:33019"/>
        <dbReference type="ChEBI" id="CHEBI:37565"/>
        <dbReference type="ChEBI" id="CHEBI:58805"/>
        <dbReference type="EC" id="2.7.7.65"/>
    </reaction>
</comment>
<dbReference type="EMBL" id="FPBX01000009">
    <property type="protein sequence ID" value="SFU57216.1"/>
    <property type="molecule type" value="Genomic_DNA"/>
</dbReference>
<dbReference type="Pfam" id="PF02743">
    <property type="entry name" value="dCache_1"/>
    <property type="match status" value="1"/>
</dbReference>
<evidence type="ECO:0000256" key="2">
    <source>
        <dbReference type="ARBA" id="ARBA00012528"/>
    </source>
</evidence>
<comment type="subcellular location">
    <subcellularLocation>
        <location evidence="1">Cell membrane</location>
        <topology evidence="1">Multi-pass membrane protein</topology>
    </subcellularLocation>
</comment>
<dbReference type="InterPro" id="IPR029787">
    <property type="entry name" value="Nucleotide_cyclase"/>
</dbReference>
<dbReference type="GO" id="GO:0005524">
    <property type="term" value="F:ATP binding"/>
    <property type="evidence" value="ECO:0007669"/>
    <property type="project" value="UniProtKB-KW"/>
</dbReference>
<keyword evidence="4" id="KW-0597">Phosphoprotein</keyword>
<dbReference type="NCBIfam" id="TIGR00229">
    <property type="entry name" value="sensory_box"/>
    <property type="match status" value="1"/>
</dbReference>
<evidence type="ECO:0000259" key="17">
    <source>
        <dbReference type="PROSITE" id="PS50887"/>
    </source>
</evidence>
<evidence type="ECO:0000313" key="18">
    <source>
        <dbReference type="EMBL" id="SFU57216.1"/>
    </source>
</evidence>
<dbReference type="STRING" id="343013.SAMN04489707_100961"/>
<dbReference type="Gene3D" id="3.30.450.20">
    <property type="entry name" value="PAS domain"/>
    <property type="match status" value="4"/>
</dbReference>
<dbReference type="PROSITE" id="PS50112">
    <property type="entry name" value="PAS"/>
    <property type="match status" value="1"/>
</dbReference>
<dbReference type="SUPFAM" id="SSF55785">
    <property type="entry name" value="PYP-like sensor domain (PAS domain)"/>
    <property type="match status" value="2"/>
</dbReference>